<evidence type="ECO:0000313" key="2">
    <source>
        <dbReference type="Proteomes" id="UP000027037"/>
    </source>
</evidence>
<dbReference type="InterPro" id="IPR011990">
    <property type="entry name" value="TPR-like_helical_dom_sf"/>
</dbReference>
<dbReference type="PATRIC" id="fig|1280946.3.peg.2176"/>
<dbReference type="SMART" id="SM00028">
    <property type="entry name" value="TPR"/>
    <property type="match status" value="2"/>
</dbReference>
<dbReference type="AlphaFoldDB" id="A0A062UCY4"/>
<name>A0A062UCY4_9PROT</name>
<comment type="caution">
    <text evidence="1">The sequence shown here is derived from an EMBL/GenBank/DDBJ whole genome shotgun (WGS) entry which is preliminary data.</text>
</comment>
<dbReference type="Gene3D" id="1.25.40.10">
    <property type="entry name" value="Tetratricopeptide repeat domain"/>
    <property type="match status" value="1"/>
</dbReference>
<reference evidence="1 2" key="1">
    <citation type="journal article" date="2014" name="Antonie Van Leeuwenhoek">
        <title>Hyphomonas beringensis sp. nov. and Hyphomonas chukchiensis sp. nov., isolated from surface seawater of the Bering Sea and Chukchi Sea.</title>
        <authorList>
            <person name="Li C."/>
            <person name="Lai Q."/>
            <person name="Li G."/>
            <person name="Dong C."/>
            <person name="Wang J."/>
            <person name="Liao Y."/>
            <person name="Shao Z."/>
        </authorList>
    </citation>
    <scope>NUCLEOTIDE SEQUENCE [LARGE SCALE GENOMIC DNA]</scope>
    <source>
        <strain evidence="1 2">25B14_1</strain>
    </source>
</reference>
<dbReference type="InterPro" id="IPR019734">
    <property type="entry name" value="TPR_rpt"/>
</dbReference>
<evidence type="ECO:0000313" key="1">
    <source>
        <dbReference type="EMBL" id="KCZ54005.1"/>
    </source>
</evidence>
<dbReference type="STRING" id="1280946.HY29_02750"/>
<sequence length="222" mass="23714">MEFLMRSTVRAFLLSGLFGLAAIPALAGPDIYRAGTSPASECADELARTDGASLRLLHLCDEGAAQPDLTAKGRAAALANAGTVRLRLGNLEEAVIHLSKAQDLGAPKDSVISLSAALIRLERAEEAATLLSDLNGVSPDLMPTALYNRATAQLQRDNTKAAYLDLLEATRLAPDYAPAQELLTHFTVTPYSAMAEAGEEERDPETDCVAAARRHQIDVFRK</sequence>
<protein>
    <recommendedName>
        <fullName evidence="3">Tetratrico peptide repeat group 5 domain-containing protein</fullName>
    </recommendedName>
</protein>
<evidence type="ECO:0008006" key="3">
    <source>
        <dbReference type="Google" id="ProtNLM"/>
    </source>
</evidence>
<organism evidence="1 2">
    <name type="scientific">Hyphomonas beringensis</name>
    <dbReference type="NCBI Taxonomy" id="1280946"/>
    <lineage>
        <taxon>Bacteria</taxon>
        <taxon>Pseudomonadati</taxon>
        <taxon>Pseudomonadota</taxon>
        <taxon>Alphaproteobacteria</taxon>
        <taxon>Hyphomonadales</taxon>
        <taxon>Hyphomonadaceae</taxon>
        <taxon>Hyphomonas</taxon>
    </lineage>
</organism>
<dbReference type="SUPFAM" id="SSF48452">
    <property type="entry name" value="TPR-like"/>
    <property type="match status" value="1"/>
</dbReference>
<keyword evidence="2" id="KW-1185">Reference proteome</keyword>
<dbReference type="EMBL" id="AWFF01000043">
    <property type="protein sequence ID" value="KCZ54005.1"/>
    <property type="molecule type" value="Genomic_DNA"/>
</dbReference>
<accession>A0A062UCY4</accession>
<gene>
    <name evidence="1" type="ORF">HY29_02750</name>
</gene>
<proteinExistence type="predicted"/>
<dbReference type="Proteomes" id="UP000027037">
    <property type="component" value="Unassembled WGS sequence"/>
</dbReference>